<keyword evidence="2" id="KW-0472">Membrane</keyword>
<dbReference type="VEuPathDB" id="VectorBase:GPPI039604"/>
<evidence type="ECO:0000313" key="4">
    <source>
        <dbReference type="Proteomes" id="UP000092460"/>
    </source>
</evidence>
<keyword evidence="4" id="KW-1185">Reference proteome</keyword>
<organism evidence="3 4">
    <name type="scientific">Glossina palpalis gambiensis</name>
    <dbReference type="NCBI Taxonomy" id="67801"/>
    <lineage>
        <taxon>Eukaryota</taxon>
        <taxon>Metazoa</taxon>
        <taxon>Ecdysozoa</taxon>
        <taxon>Arthropoda</taxon>
        <taxon>Hexapoda</taxon>
        <taxon>Insecta</taxon>
        <taxon>Pterygota</taxon>
        <taxon>Neoptera</taxon>
        <taxon>Endopterygota</taxon>
        <taxon>Diptera</taxon>
        <taxon>Brachycera</taxon>
        <taxon>Muscomorpha</taxon>
        <taxon>Hippoboscoidea</taxon>
        <taxon>Glossinidae</taxon>
        <taxon>Glossina</taxon>
    </lineage>
</organism>
<dbReference type="AlphaFoldDB" id="A0A1B0BT01"/>
<dbReference type="Proteomes" id="UP000092460">
    <property type="component" value="Unassembled WGS sequence"/>
</dbReference>
<evidence type="ECO:0000256" key="1">
    <source>
        <dbReference type="SAM" id="MobiDB-lite"/>
    </source>
</evidence>
<reference evidence="4" key="1">
    <citation type="submission" date="2015-01" db="EMBL/GenBank/DDBJ databases">
        <authorList>
            <person name="Aksoy S."/>
            <person name="Warren W."/>
            <person name="Wilson R.K."/>
        </authorList>
    </citation>
    <scope>NUCLEOTIDE SEQUENCE [LARGE SCALE GENOMIC DNA]</scope>
    <source>
        <strain evidence="4">IAEA</strain>
    </source>
</reference>
<evidence type="ECO:0000313" key="3">
    <source>
        <dbReference type="EnsemblMetazoa" id="GPPI039604-PA"/>
    </source>
</evidence>
<feature type="transmembrane region" description="Helical" evidence="2">
    <location>
        <begin position="21"/>
        <end position="49"/>
    </location>
</feature>
<dbReference type="EnsemblMetazoa" id="GPPI039604-RA">
    <property type="protein sequence ID" value="GPPI039604-PA"/>
    <property type="gene ID" value="GPPI039604"/>
</dbReference>
<dbReference type="EMBL" id="JXJN01019942">
    <property type="status" value="NOT_ANNOTATED_CDS"/>
    <property type="molecule type" value="Genomic_DNA"/>
</dbReference>
<feature type="region of interest" description="Disordered" evidence="1">
    <location>
        <begin position="139"/>
        <end position="161"/>
    </location>
</feature>
<sequence length="254" mass="26918">MPVSATLTIRSTSPLTLLRNYVAFVVHQLCYFSSLNLNVIMLVCLVLLLSTLSTDCLASSLKQPTSTKSSPHVGDITEIRKISTSSFMSPSLSSSMPSAPPSSISSFPASVSGNGGGASASSRFNVDLRRSGVSASGAIHSPTTFIHGSPHQVHRTHSRRPSLLSSASSAAAATASSTLLSATTSMSSVKQVFEEKTLCATHGKEDFQIKAETMNPLDMRKLIAASKSRRPIISSNRDAKLMHRSETMLCGRSS</sequence>
<protein>
    <submittedName>
        <fullName evidence="3">Uncharacterized protein</fullName>
    </submittedName>
</protein>
<name>A0A1B0BT01_9MUSC</name>
<reference evidence="3" key="2">
    <citation type="submission" date="2020-05" db="UniProtKB">
        <authorList>
            <consortium name="EnsemblMetazoa"/>
        </authorList>
    </citation>
    <scope>IDENTIFICATION</scope>
    <source>
        <strain evidence="3">IAEA</strain>
    </source>
</reference>
<evidence type="ECO:0000256" key="2">
    <source>
        <dbReference type="SAM" id="Phobius"/>
    </source>
</evidence>
<keyword evidence="2" id="KW-0812">Transmembrane</keyword>
<accession>A0A1B0BT01</accession>
<keyword evidence="2" id="KW-1133">Transmembrane helix</keyword>
<proteinExistence type="predicted"/>